<dbReference type="GO" id="GO:0016887">
    <property type="term" value="F:ATP hydrolysis activity"/>
    <property type="evidence" value="ECO:0007669"/>
    <property type="project" value="InterPro"/>
</dbReference>
<accession>A0A0R1VT65</accession>
<dbReference type="PANTHER" id="PTHR24221">
    <property type="entry name" value="ATP-BINDING CASSETTE SUB-FAMILY B"/>
    <property type="match status" value="1"/>
</dbReference>
<proteinExistence type="predicted"/>
<organism evidence="10 11">
    <name type="scientific">Lapidilactobacillus concavus DSM 17758</name>
    <dbReference type="NCBI Taxonomy" id="1423735"/>
    <lineage>
        <taxon>Bacteria</taxon>
        <taxon>Bacillati</taxon>
        <taxon>Bacillota</taxon>
        <taxon>Bacilli</taxon>
        <taxon>Lactobacillales</taxon>
        <taxon>Lactobacillaceae</taxon>
        <taxon>Lapidilactobacillus</taxon>
    </lineage>
</organism>
<evidence type="ECO:0000256" key="5">
    <source>
        <dbReference type="ARBA" id="ARBA00022989"/>
    </source>
</evidence>
<feature type="transmembrane region" description="Helical" evidence="7">
    <location>
        <begin position="153"/>
        <end position="185"/>
    </location>
</feature>
<dbReference type="PANTHER" id="PTHR24221:SF654">
    <property type="entry name" value="ATP-BINDING CASSETTE SUB-FAMILY B MEMBER 6"/>
    <property type="match status" value="1"/>
</dbReference>
<dbReference type="Gene3D" id="1.20.1560.10">
    <property type="entry name" value="ABC transporter type 1, transmembrane domain"/>
    <property type="match status" value="1"/>
</dbReference>
<dbReference type="GO" id="GO:0034040">
    <property type="term" value="F:ATPase-coupled lipid transmembrane transporter activity"/>
    <property type="evidence" value="ECO:0007669"/>
    <property type="project" value="TreeGrafter"/>
</dbReference>
<evidence type="ECO:0000256" key="4">
    <source>
        <dbReference type="ARBA" id="ARBA00022840"/>
    </source>
</evidence>
<evidence type="ECO:0000256" key="1">
    <source>
        <dbReference type="ARBA" id="ARBA00004651"/>
    </source>
</evidence>
<dbReference type="Proteomes" id="UP000051315">
    <property type="component" value="Unassembled WGS sequence"/>
</dbReference>
<dbReference type="GO" id="GO:0005886">
    <property type="term" value="C:plasma membrane"/>
    <property type="evidence" value="ECO:0007669"/>
    <property type="project" value="UniProtKB-SubCell"/>
</dbReference>
<keyword evidence="4" id="KW-0067">ATP-binding</keyword>
<evidence type="ECO:0000256" key="3">
    <source>
        <dbReference type="ARBA" id="ARBA00022741"/>
    </source>
</evidence>
<dbReference type="InterPro" id="IPR011527">
    <property type="entry name" value="ABC1_TM_dom"/>
</dbReference>
<evidence type="ECO:0000313" key="11">
    <source>
        <dbReference type="Proteomes" id="UP000051315"/>
    </source>
</evidence>
<evidence type="ECO:0000259" key="9">
    <source>
        <dbReference type="PROSITE" id="PS50929"/>
    </source>
</evidence>
<dbReference type="SUPFAM" id="SSF52540">
    <property type="entry name" value="P-loop containing nucleoside triphosphate hydrolases"/>
    <property type="match status" value="1"/>
</dbReference>
<comment type="subcellular location">
    <subcellularLocation>
        <location evidence="1">Cell membrane</location>
        <topology evidence="1">Multi-pass membrane protein</topology>
    </subcellularLocation>
</comment>
<evidence type="ECO:0000313" key="10">
    <source>
        <dbReference type="EMBL" id="KRM08623.1"/>
    </source>
</evidence>
<dbReference type="PROSITE" id="PS50893">
    <property type="entry name" value="ABC_TRANSPORTER_2"/>
    <property type="match status" value="1"/>
</dbReference>
<dbReference type="PATRIC" id="fig|1423735.3.peg.370"/>
<name>A0A0R1VT65_9LACO</name>
<evidence type="ECO:0000256" key="6">
    <source>
        <dbReference type="ARBA" id="ARBA00023136"/>
    </source>
</evidence>
<keyword evidence="2 7" id="KW-0812">Transmembrane</keyword>
<feature type="transmembrane region" description="Helical" evidence="7">
    <location>
        <begin position="29"/>
        <end position="50"/>
    </location>
</feature>
<reference evidence="10 11" key="1">
    <citation type="journal article" date="2015" name="Genome Announc.">
        <title>Expanding the biotechnology potential of lactobacilli through comparative genomics of 213 strains and associated genera.</title>
        <authorList>
            <person name="Sun Z."/>
            <person name="Harris H.M."/>
            <person name="McCann A."/>
            <person name="Guo C."/>
            <person name="Argimon S."/>
            <person name="Zhang W."/>
            <person name="Yang X."/>
            <person name="Jeffery I.B."/>
            <person name="Cooney J.C."/>
            <person name="Kagawa T.F."/>
            <person name="Liu W."/>
            <person name="Song Y."/>
            <person name="Salvetti E."/>
            <person name="Wrobel A."/>
            <person name="Rasinkangas P."/>
            <person name="Parkhill J."/>
            <person name="Rea M.C."/>
            <person name="O'Sullivan O."/>
            <person name="Ritari J."/>
            <person name="Douillard F.P."/>
            <person name="Paul Ross R."/>
            <person name="Yang R."/>
            <person name="Briner A.E."/>
            <person name="Felis G.E."/>
            <person name="de Vos W.M."/>
            <person name="Barrangou R."/>
            <person name="Klaenhammer T.R."/>
            <person name="Caufield P.W."/>
            <person name="Cui Y."/>
            <person name="Zhang H."/>
            <person name="O'Toole P.W."/>
        </authorList>
    </citation>
    <scope>NUCLEOTIDE SEQUENCE [LARGE SCALE GENOMIC DNA]</scope>
    <source>
        <strain evidence="10 11">DSM 17758</strain>
    </source>
</reference>
<keyword evidence="3" id="KW-0547">Nucleotide-binding</keyword>
<keyword evidence="5 7" id="KW-1133">Transmembrane helix</keyword>
<sequence length="607" mass="68724">MATHYSFLNNWRFYWRIARQSSPTLLPTLIGYAVLETFLNLGTIILPTLVVQLLTQQAGLPYLAAVVISFGVALAAITVGHGFLDIVGTDHSTIPRLEMANQLNAKIMAIDYQMTEDPKIQQLFSTAFNNGLSYTLAGGQAFFFGVERLLRDILSLIALTITISFFTPLIFALILFSGVISYLMLQWYRRWYTLNHHTKDETKRRQEYLRENAYATENGKDVRLYEMATWYHQHFEQLNHDLDQWQQKESTRQFISDLVSDGATIIRDGFAYLYLALQIMAKSITATQLTLFFTTMTQFSQLIDGTIQDLHMLQTASVDLQELRQFLDLPEAPKVSTLTTTQQDQLHQSKTQIQFNHVSFTYPGAAQPTIRDLSFAIAPDEKIALVGANGAGKTTITQLMIGLLKPTSGRILINGIPTSELIPTEQYERFSPVFQDSTIMALTLKENICLSTHPDDARVWRVLEQVGLADLVKKLPQQLETPMTRYVDQNGVEFSGGQIQKLMLARALYKDAPFLVLDEPTAALDPIAESDMYQQYAAMTIGKTSLFISHRLASTRFCDRILYVDQGELKESGTHDELMSQHGDYAHIYDIQSHYYQTKASPKEVAE</sequence>
<dbReference type="SUPFAM" id="SSF90123">
    <property type="entry name" value="ABC transporter transmembrane region"/>
    <property type="match status" value="1"/>
</dbReference>
<dbReference type="EMBL" id="AZFX01000080">
    <property type="protein sequence ID" value="KRM08623.1"/>
    <property type="molecule type" value="Genomic_DNA"/>
</dbReference>
<protein>
    <submittedName>
        <fullName evidence="10">Hlyb family abc transporter</fullName>
    </submittedName>
</protein>
<feature type="transmembrane region" description="Helical" evidence="7">
    <location>
        <begin position="62"/>
        <end position="84"/>
    </location>
</feature>
<dbReference type="Pfam" id="PF00005">
    <property type="entry name" value="ABC_tran"/>
    <property type="match status" value="1"/>
</dbReference>
<dbReference type="InterPro" id="IPR017871">
    <property type="entry name" value="ABC_transporter-like_CS"/>
</dbReference>
<dbReference type="InterPro" id="IPR036640">
    <property type="entry name" value="ABC1_TM_sf"/>
</dbReference>
<keyword evidence="6 7" id="KW-0472">Membrane</keyword>
<dbReference type="InterPro" id="IPR003593">
    <property type="entry name" value="AAA+_ATPase"/>
</dbReference>
<dbReference type="GO" id="GO:0005524">
    <property type="term" value="F:ATP binding"/>
    <property type="evidence" value="ECO:0007669"/>
    <property type="project" value="UniProtKB-KW"/>
</dbReference>
<dbReference type="InterPro" id="IPR039421">
    <property type="entry name" value="Type_1_exporter"/>
</dbReference>
<dbReference type="AlphaFoldDB" id="A0A0R1VT65"/>
<dbReference type="InterPro" id="IPR003439">
    <property type="entry name" value="ABC_transporter-like_ATP-bd"/>
</dbReference>
<dbReference type="SMART" id="SM00382">
    <property type="entry name" value="AAA"/>
    <property type="match status" value="1"/>
</dbReference>
<evidence type="ECO:0000256" key="7">
    <source>
        <dbReference type="SAM" id="Phobius"/>
    </source>
</evidence>
<dbReference type="GO" id="GO:0140359">
    <property type="term" value="F:ABC-type transporter activity"/>
    <property type="evidence" value="ECO:0007669"/>
    <property type="project" value="InterPro"/>
</dbReference>
<dbReference type="PROSITE" id="PS50929">
    <property type="entry name" value="ABC_TM1F"/>
    <property type="match status" value="1"/>
</dbReference>
<evidence type="ECO:0000259" key="8">
    <source>
        <dbReference type="PROSITE" id="PS50893"/>
    </source>
</evidence>
<dbReference type="InterPro" id="IPR027417">
    <property type="entry name" value="P-loop_NTPase"/>
</dbReference>
<feature type="domain" description="ABC transmembrane type-1" evidence="9">
    <location>
        <begin position="140"/>
        <end position="315"/>
    </location>
</feature>
<dbReference type="STRING" id="1423735.FC15_GL000359"/>
<gene>
    <name evidence="10" type="ORF">FC15_GL000359</name>
</gene>
<dbReference type="Gene3D" id="3.40.50.300">
    <property type="entry name" value="P-loop containing nucleotide triphosphate hydrolases"/>
    <property type="match status" value="1"/>
</dbReference>
<feature type="domain" description="ABC transporter" evidence="8">
    <location>
        <begin position="353"/>
        <end position="591"/>
    </location>
</feature>
<keyword evidence="11" id="KW-1185">Reference proteome</keyword>
<comment type="caution">
    <text evidence="10">The sequence shown here is derived from an EMBL/GenBank/DDBJ whole genome shotgun (WGS) entry which is preliminary data.</text>
</comment>
<evidence type="ECO:0000256" key="2">
    <source>
        <dbReference type="ARBA" id="ARBA00022692"/>
    </source>
</evidence>
<dbReference type="PROSITE" id="PS00211">
    <property type="entry name" value="ABC_TRANSPORTER_1"/>
    <property type="match status" value="1"/>
</dbReference>